<dbReference type="PATRIC" id="fig|1036673.3.peg.6524"/>
<dbReference type="PANTHER" id="PTHR42815">
    <property type="entry name" value="FAD-BINDING, PUTATIVE (AFU_ORTHOLOGUE AFUA_6G07600)-RELATED"/>
    <property type="match status" value="1"/>
</dbReference>
<reference evidence="3" key="1">
    <citation type="submission" date="2011-06" db="EMBL/GenBank/DDBJ databases">
        <title>Complete genome sequence of Paenibacillus mucilaginosus KNP414.</title>
        <authorList>
            <person name="Wang J."/>
            <person name="Hu S."/>
            <person name="Hu X."/>
            <person name="Zhang B."/>
            <person name="Dong D."/>
            <person name="Zhang S."/>
            <person name="Zhao K."/>
            <person name="Wu D."/>
        </authorList>
    </citation>
    <scope>NUCLEOTIDE SEQUENCE [LARGE SCALE GENOMIC DNA]</scope>
    <source>
        <strain evidence="3">KNP414</strain>
    </source>
</reference>
<dbReference type="RefSeq" id="WP_013920647.1">
    <property type="nucleotide sequence ID" value="NC_015690.1"/>
</dbReference>
<gene>
    <name evidence="2" type="ordered locus">KNP414_06993</name>
</gene>
<dbReference type="InterPro" id="IPR012349">
    <property type="entry name" value="Split_barrel_FMN-bd"/>
</dbReference>
<organism evidence="2 3">
    <name type="scientific">Paenibacillus mucilaginosus (strain KNP414)</name>
    <dbReference type="NCBI Taxonomy" id="1036673"/>
    <lineage>
        <taxon>Bacteria</taxon>
        <taxon>Bacillati</taxon>
        <taxon>Bacillota</taxon>
        <taxon>Bacilli</taxon>
        <taxon>Bacillales</taxon>
        <taxon>Paenibacillaceae</taxon>
        <taxon>Paenibacillus</taxon>
    </lineage>
</organism>
<dbReference type="PANTHER" id="PTHR42815:SF2">
    <property type="entry name" value="FAD-BINDING, PUTATIVE (AFU_ORTHOLOGUE AFUA_6G07600)-RELATED"/>
    <property type="match status" value="1"/>
</dbReference>
<protein>
    <recommendedName>
        <fullName evidence="1">Pyridoxamine 5'-phosphate oxidase N-terminal domain-containing protein</fullName>
    </recommendedName>
</protein>
<evidence type="ECO:0000259" key="1">
    <source>
        <dbReference type="Pfam" id="PF01243"/>
    </source>
</evidence>
<dbReference type="KEGG" id="pms:KNP414_06993"/>
<sequence length="303" mass="32901">MRFHEGELRMQEAAGVLEPARRAGGTIRSWIPDPAKAFLEEQPLIIAGADAGDGRVWASPLCGEPGFLRATDEKTARIGALPPPQDPLAAAVSPGNRIGLLAIEFATRRRMRLNGTVREVEAEAFTVGAEQVYANCPKYIQVRTVDGQGGESRPPGMPGGGLTTGRELTDRQAEWISSADTFFIATRHPGEGADVSHRGGPPGFIRVEQGRTIRFPDYPGNAMFNTLGNLLSSPEAGLLFLDFERGDVLQLTGRGMVEPAGEAGPPFAGAERVVRFDVEEVRHRKGGLRWQWRFGSYSPFLPR</sequence>
<name>F8FIQ1_PAEMK</name>
<dbReference type="Gene3D" id="2.30.110.10">
    <property type="entry name" value="Electron Transport, Fmn-binding Protein, Chain A"/>
    <property type="match status" value="2"/>
</dbReference>
<reference evidence="2 3" key="2">
    <citation type="journal article" date="2013" name="Genome Announc.">
        <title>Genome Sequence of Growth-Improving Paenibacillus mucilaginosus Strain KNP414.</title>
        <authorList>
            <person name="Lu J.J."/>
            <person name="Wang J.F."/>
            <person name="Hu X.F."/>
        </authorList>
    </citation>
    <scope>NUCLEOTIDE SEQUENCE [LARGE SCALE GENOMIC DNA]</scope>
    <source>
        <strain evidence="2 3">KNP414</strain>
    </source>
</reference>
<dbReference type="EMBL" id="CP002869">
    <property type="protein sequence ID" value="AEI45505.1"/>
    <property type="molecule type" value="Genomic_DNA"/>
</dbReference>
<evidence type="ECO:0000313" key="3">
    <source>
        <dbReference type="Proteomes" id="UP000006620"/>
    </source>
</evidence>
<evidence type="ECO:0000313" key="2">
    <source>
        <dbReference type="EMBL" id="AEI45505.1"/>
    </source>
</evidence>
<dbReference type="Proteomes" id="UP000006620">
    <property type="component" value="Chromosome"/>
</dbReference>
<dbReference type="HOGENOM" id="CLU_054513_0_0_9"/>
<dbReference type="Pfam" id="PF01243">
    <property type="entry name" value="PNPOx_N"/>
    <property type="match status" value="1"/>
</dbReference>
<dbReference type="SUPFAM" id="SSF50475">
    <property type="entry name" value="FMN-binding split barrel"/>
    <property type="match status" value="1"/>
</dbReference>
<dbReference type="InterPro" id="IPR011576">
    <property type="entry name" value="Pyridox_Oxase_N"/>
</dbReference>
<proteinExistence type="predicted"/>
<accession>F8FIQ1</accession>
<dbReference type="AlphaFoldDB" id="F8FIQ1"/>
<feature type="domain" description="Pyridoxamine 5'-phosphate oxidase N-terminal" evidence="1">
    <location>
        <begin position="168"/>
        <end position="276"/>
    </location>
</feature>